<organism evidence="1 2">
    <name type="scientific">Pseudoxanthomonas japonensis</name>
    <dbReference type="NCBI Taxonomy" id="69284"/>
    <lineage>
        <taxon>Bacteria</taxon>
        <taxon>Pseudomonadati</taxon>
        <taxon>Pseudomonadota</taxon>
        <taxon>Gammaproteobacteria</taxon>
        <taxon>Lysobacterales</taxon>
        <taxon>Lysobacteraceae</taxon>
        <taxon>Pseudoxanthomonas</taxon>
    </lineage>
</organism>
<comment type="caution">
    <text evidence="1">The sequence shown here is derived from an EMBL/GenBank/DDBJ whole genome shotgun (WGS) entry which is preliminary data.</text>
</comment>
<evidence type="ECO:0000313" key="2">
    <source>
        <dbReference type="Proteomes" id="UP000781710"/>
    </source>
</evidence>
<proteinExistence type="predicted"/>
<accession>A0ABQ6ZM09</accession>
<keyword evidence="2" id="KW-1185">Reference proteome</keyword>
<sequence>MPDPSIFAQAANVSRLSDSDATCEQLFAEAEWLGARIAALPKAADPMELARQSTEDMRQAQKKMMGGQRARSFGSALLGLVPGAGMAAGALSSLGGRPNTDAMYDAMDRTMQAQQESMATMAQQAQLHGRREHVTDLFLTRSCKVSTLDRAEVARATAGFEAAAPPPADAFATP</sequence>
<protein>
    <submittedName>
        <fullName evidence="1">Uncharacterized protein</fullName>
    </submittedName>
</protein>
<reference evidence="1 2" key="1">
    <citation type="submission" date="2017-10" db="EMBL/GenBank/DDBJ databases">
        <title>Whole genome sequencing of members of genus Pseudoxanthomonas.</title>
        <authorList>
            <person name="Kumar S."/>
            <person name="Bansal K."/>
            <person name="Kaur A."/>
            <person name="Patil P."/>
            <person name="Sharma S."/>
            <person name="Patil P.B."/>
        </authorList>
    </citation>
    <scope>NUCLEOTIDE SEQUENCE [LARGE SCALE GENOMIC DNA]</scope>
    <source>
        <strain evidence="1 2">DSM 17109</strain>
    </source>
</reference>
<dbReference type="Proteomes" id="UP000781710">
    <property type="component" value="Unassembled WGS sequence"/>
</dbReference>
<dbReference type="EMBL" id="PDWW01000001">
    <property type="protein sequence ID" value="KAF1727275.1"/>
    <property type="molecule type" value="Genomic_DNA"/>
</dbReference>
<gene>
    <name evidence="1" type="ORF">CSC78_00155</name>
</gene>
<evidence type="ECO:0000313" key="1">
    <source>
        <dbReference type="EMBL" id="KAF1727275.1"/>
    </source>
</evidence>
<name>A0ABQ6ZM09_9GAMM</name>